<accession>A0A6A6Z599</accession>
<keyword evidence="1" id="KW-0472">Membrane</keyword>
<organism evidence="2">
    <name type="scientific">Mytilinidion resinicola</name>
    <dbReference type="NCBI Taxonomy" id="574789"/>
    <lineage>
        <taxon>Eukaryota</taxon>
        <taxon>Fungi</taxon>
        <taxon>Dikarya</taxon>
        <taxon>Ascomycota</taxon>
        <taxon>Pezizomycotina</taxon>
        <taxon>Dothideomycetes</taxon>
        <taxon>Pleosporomycetidae</taxon>
        <taxon>Mytilinidiales</taxon>
        <taxon>Mytilinidiaceae</taxon>
        <taxon>Mytilinidion</taxon>
    </lineage>
</organism>
<sequence length="124" mass="14504">MSSAVLFSTQPKRIGIFGMLSTTLLNFGIEYVARRSQARLRSLLWHTYNQSAVIDMRECTSIFMQRQMLRWQLNSMKTCKRSRWSDYHRVDVFSTSISSLPSWRRAATLSYLEKEDPQVVCLLS</sequence>
<evidence type="ECO:0000256" key="1">
    <source>
        <dbReference type="SAM" id="Phobius"/>
    </source>
</evidence>
<keyword evidence="3" id="KW-1185">Reference proteome</keyword>
<evidence type="ECO:0000313" key="2">
    <source>
        <dbReference type="EMBL" id="KAF2815909.1"/>
    </source>
</evidence>
<proteinExistence type="predicted"/>
<protein>
    <submittedName>
        <fullName evidence="2 4">Uncharacterized protein</fullName>
    </submittedName>
</protein>
<feature type="transmembrane region" description="Helical" evidence="1">
    <location>
        <begin position="14"/>
        <end position="33"/>
    </location>
</feature>
<keyword evidence="1" id="KW-0812">Transmembrane</keyword>
<reference evidence="4" key="3">
    <citation type="submission" date="2025-04" db="UniProtKB">
        <authorList>
            <consortium name="RefSeq"/>
        </authorList>
    </citation>
    <scope>IDENTIFICATION</scope>
    <source>
        <strain evidence="4">CBS 304.34</strain>
    </source>
</reference>
<keyword evidence="1" id="KW-1133">Transmembrane helix</keyword>
<reference evidence="4" key="2">
    <citation type="submission" date="2020-04" db="EMBL/GenBank/DDBJ databases">
        <authorList>
            <consortium name="NCBI Genome Project"/>
        </authorList>
    </citation>
    <scope>NUCLEOTIDE SEQUENCE</scope>
    <source>
        <strain evidence="4">CBS 304.34</strain>
    </source>
</reference>
<dbReference type="EMBL" id="MU003693">
    <property type="protein sequence ID" value="KAF2815909.1"/>
    <property type="molecule type" value="Genomic_DNA"/>
</dbReference>
<dbReference type="Proteomes" id="UP000504636">
    <property type="component" value="Unplaced"/>
</dbReference>
<gene>
    <name evidence="2 4" type="ORF">BDZ99DRAFT_125468</name>
</gene>
<evidence type="ECO:0000313" key="4">
    <source>
        <dbReference type="RefSeq" id="XP_033582873.1"/>
    </source>
</evidence>
<name>A0A6A6Z599_9PEZI</name>
<dbReference type="RefSeq" id="XP_033582873.1">
    <property type="nucleotide sequence ID" value="XM_033712559.1"/>
</dbReference>
<evidence type="ECO:0000313" key="3">
    <source>
        <dbReference type="Proteomes" id="UP000504636"/>
    </source>
</evidence>
<dbReference type="GeneID" id="54453452"/>
<dbReference type="AlphaFoldDB" id="A0A6A6Z599"/>
<reference evidence="2 4" key="1">
    <citation type="journal article" date="2020" name="Stud. Mycol.">
        <title>101 Dothideomycetes genomes: a test case for predicting lifestyles and emergence of pathogens.</title>
        <authorList>
            <person name="Haridas S."/>
            <person name="Albert R."/>
            <person name="Binder M."/>
            <person name="Bloem J."/>
            <person name="Labutti K."/>
            <person name="Salamov A."/>
            <person name="Andreopoulos B."/>
            <person name="Baker S."/>
            <person name="Barry K."/>
            <person name="Bills G."/>
            <person name="Bluhm B."/>
            <person name="Cannon C."/>
            <person name="Castanera R."/>
            <person name="Culley D."/>
            <person name="Daum C."/>
            <person name="Ezra D."/>
            <person name="Gonzalez J."/>
            <person name="Henrissat B."/>
            <person name="Kuo A."/>
            <person name="Liang C."/>
            <person name="Lipzen A."/>
            <person name="Lutzoni F."/>
            <person name="Magnuson J."/>
            <person name="Mondo S."/>
            <person name="Nolan M."/>
            <person name="Ohm R."/>
            <person name="Pangilinan J."/>
            <person name="Park H.-J."/>
            <person name="Ramirez L."/>
            <person name="Alfaro M."/>
            <person name="Sun H."/>
            <person name="Tritt A."/>
            <person name="Yoshinaga Y."/>
            <person name="Zwiers L.-H."/>
            <person name="Turgeon B."/>
            <person name="Goodwin S."/>
            <person name="Spatafora J."/>
            <person name="Crous P."/>
            <person name="Grigoriev I."/>
        </authorList>
    </citation>
    <scope>NUCLEOTIDE SEQUENCE</scope>
    <source>
        <strain evidence="2 4">CBS 304.34</strain>
    </source>
</reference>